<protein>
    <submittedName>
        <fullName evidence="1">Uncharacterized protein</fullName>
    </submittedName>
</protein>
<sequence>MGLCGEGGVYSGSIDSQRTRVWNLDLNKRHACAARENCASGLGIRIEDCCVFKHAAQSIFSVLSSSSGMQSAHTNEQYLRCATVLVNASAWMVILNLDILWVFWYREYGQGSKSRPDCLLAVASSSVLARELNRKAVASKKLI</sequence>
<accession>A0A0X3PF06</accession>
<evidence type="ECO:0000313" key="1">
    <source>
        <dbReference type="EMBL" id="JAP50383.1"/>
    </source>
</evidence>
<gene>
    <name evidence="1" type="ORF">TR155784</name>
</gene>
<dbReference type="AlphaFoldDB" id="A0A0X3PF06"/>
<dbReference type="EMBL" id="GEEE01012842">
    <property type="protein sequence ID" value="JAP50383.1"/>
    <property type="molecule type" value="Transcribed_RNA"/>
</dbReference>
<name>A0A0X3PF06_SCHSO</name>
<reference evidence="1" key="1">
    <citation type="submission" date="2016-01" db="EMBL/GenBank/DDBJ databases">
        <title>Reference transcriptome for the parasite Schistocephalus solidus: insights into the molecular evolution of parasitism.</title>
        <authorList>
            <person name="Hebert F.O."/>
            <person name="Grambauer S."/>
            <person name="Barber I."/>
            <person name="Landry C.R."/>
            <person name="Aubin-Horth N."/>
        </authorList>
    </citation>
    <scope>NUCLEOTIDE SEQUENCE</scope>
</reference>
<organism evidence="1">
    <name type="scientific">Schistocephalus solidus</name>
    <name type="common">Tapeworm</name>
    <dbReference type="NCBI Taxonomy" id="70667"/>
    <lineage>
        <taxon>Eukaryota</taxon>
        <taxon>Metazoa</taxon>
        <taxon>Spiralia</taxon>
        <taxon>Lophotrochozoa</taxon>
        <taxon>Platyhelminthes</taxon>
        <taxon>Cestoda</taxon>
        <taxon>Eucestoda</taxon>
        <taxon>Diphyllobothriidea</taxon>
        <taxon>Diphyllobothriidae</taxon>
        <taxon>Schistocephalus</taxon>
    </lineage>
</organism>
<proteinExistence type="predicted"/>